<dbReference type="AlphaFoldDB" id="J0AT55"/>
<sequence>MIGCKNALSIFNDPCLRIELKNFVWWKRLKSKKIKPPKKERVQKRNPLKREF</sequence>
<proteinExistence type="predicted"/>
<dbReference type="Proteomes" id="UP000004761">
    <property type="component" value="Unassembled WGS sequence"/>
</dbReference>
<reference evidence="1 2" key="1">
    <citation type="journal article" date="2013" name="Pathog. Dis.">
        <title>Genome sequences of 65 Helicobacter pylori strains isolated from asymptomatic individuals and patients with gastric cancer, peptic ulcer disease, or gastritis.</title>
        <authorList>
            <person name="Blanchard T.G."/>
            <person name="Czinn S.J."/>
            <person name="Correa P."/>
            <person name="Nakazawa T."/>
            <person name="Keelan M."/>
            <person name="Morningstar L."/>
            <person name="Santana-Cruz I."/>
            <person name="Maroo A."/>
            <person name="McCracken C."/>
            <person name="Shefchek K."/>
            <person name="Daugherty S."/>
            <person name="Song Y."/>
            <person name="Fraser C.M."/>
            <person name="Fricke W.F."/>
        </authorList>
    </citation>
    <scope>NUCLEOTIDE SEQUENCE [LARGE SCALE GENOMIC DNA]</scope>
    <source>
        <strain evidence="1 2">Hp H-24</strain>
    </source>
</reference>
<name>J0AT55_HELPX</name>
<gene>
    <name evidence="1" type="ORF">HPHPH24_0224</name>
</gene>
<organism evidence="1 2">
    <name type="scientific">Helicobacter pylori Hp H-24</name>
    <dbReference type="NCBI Taxonomy" id="992039"/>
    <lineage>
        <taxon>Bacteria</taxon>
        <taxon>Pseudomonadati</taxon>
        <taxon>Campylobacterota</taxon>
        <taxon>Epsilonproteobacteria</taxon>
        <taxon>Campylobacterales</taxon>
        <taxon>Helicobacteraceae</taxon>
        <taxon>Helicobacter</taxon>
    </lineage>
</organism>
<comment type="caution">
    <text evidence="1">The sequence shown here is derived from an EMBL/GenBank/DDBJ whole genome shotgun (WGS) entry which is preliminary data.</text>
</comment>
<dbReference type="EMBL" id="AKOG01000001">
    <property type="protein sequence ID" value="EJB53018.1"/>
    <property type="molecule type" value="Genomic_DNA"/>
</dbReference>
<accession>J0AT55</accession>
<protein>
    <submittedName>
        <fullName evidence="1">Uncharacterized protein</fullName>
    </submittedName>
</protein>
<dbReference type="PATRIC" id="fig|992039.3.peg.216"/>
<evidence type="ECO:0000313" key="2">
    <source>
        <dbReference type="Proteomes" id="UP000004761"/>
    </source>
</evidence>
<evidence type="ECO:0000313" key="1">
    <source>
        <dbReference type="EMBL" id="EJB53018.1"/>
    </source>
</evidence>